<feature type="compositionally biased region" description="Basic and acidic residues" evidence="2">
    <location>
        <begin position="71"/>
        <end position="83"/>
    </location>
</feature>
<keyword evidence="1" id="KW-0175">Coiled coil</keyword>
<name>A0ABU0C8Z4_9BRAD</name>
<feature type="coiled-coil region" evidence="1">
    <location>
        <begin position="437"/>
        <end position="478"/>
    </location>
</feature>
<gene>
    <name evidence="4" type="ORF">J2R99_001386</name>
</gene>
<feature type="compositionally biased region" description="Basic and acidic residues" evidence="2">
    <location>
        <begin position="1"/>
        <end position="30"/>
    </location>
</feature>
<proteinExistence type="predicted"/>
<evidence type="ECO:0000256" key="1">
    <source>
        <dbReference type="SAM" id="Coils"/>
    </source>
</evidence>
<evidence type="ECO:0000256" key="3">
    <source>
        <dbReference type="SAM" id="Phobius"/>
    </source>
</evidence>
<feature type="compositionally biased region" description="Basic and acidic residues" evidence="2">
    <location>
        <begin position="39"/>
        <end position="60"/>
    </location>
</feature>
<evidence type="ECO:0000313" key="4">
    <source>
        <dbReference type="EMBL" id="MDQ0325537.1"/>
    </source>
</evidence>
<feature type="compositionally biased region" description="Polar residues" evidence="2">
    <location>
        <begin position="354"/>
        <end position="370"/>
    </location>
</feature>
<feature type="region of interest" description="Disordered" evidence="2">
    <location>
        <begin position="352"/>
        <end position="373"/>
    </location>
</feature>
<evidence type="ECO:0008006" key="6">
    <source>
        <dbReference type="Google" id="ProtNLM"/>
    </source>
</evidence>
<keyword evidence="3" id="KW-0812">Transmembrane</keyword>
<comment type="caution">
    <text evidence="4">The sequence shown here is derived from an EMBL/GenBank/DDBJ whole genome shotgun (WGS) entry which is preliminary data.</text>
</comment>
<dbReference type="Proteomes" id="UP001230253">
    <property type="component" value="Unassembled WGS sequence"/>
</dbReference>
<feature type="compositionally biased region" description="Low complexity" evidence="2">
    <location>
        <begin position="199"/>
        <end position="210"/>
    </location>
</feature>
<feature type="region of interest" description="Disordered" evidence="2">
    <location>
        <begin position="1"/>
        <end position="226"/>
    </location>
</feature>
<organism evidence="4 5">
    <name type="scientific">Rhodopseudomonas julia</name>
    <dbReference type="NCBI Taxonomy" id="200617"/>
    <lineage>
        <taxon>Bacteria</taxon>
        <taxon>Pseudomonadati</taxon>
        <taxon>Pseudomonadota</taxon>
        <taxon>Alphaproteobacteria</taxon>
        <taxon>Hyphomicrobiales</taxon>
        <taxon>Nitrobacteraceae</taxon>
        <taxon>Rhodopseudomonas</taxon>
    </lineage>
</organism>
<protein>
    <recommendedName>
        <fullName evidence="6">Inner membrane protein</fullName>
    </recommendedName>
</protein>
<keyword evidence="3" id="KW-1133">Transmembrane helix</keyword>
<dbReference type="Gene3D" id="1.10.287.1490">
    <property type="match status" value="1"/>
</dbReference>
<reference evidence="4 5" key="1">
    <citation type="submission" date="2023-07" db="EMBL/GenBank/DDBJ databases">
        <title>Genomic Encyclopedia of Type Strains, Phase IV (KMG-IV): sequencing the most valuable type-strain genomes for metagenomic binning, comparative biology and taxonomic classification.</title>
        <authorList>
            <person name="Goeker M."/>
        </authorList>
    </citation>
    <scope>NUCLEOTIDE SEQUENCE [LARGE SCALE GENOMIC DNA]</scope>
    <source>
        <strain evidence="4 5">DSM 11549</strain>
    </source>
</reference>
<dbReference type="RefSeq" id="WP_307153721.1">
    <property type="nucleotide sequence ID" value="NZ_JAUSUK010000001.1"/>
</dbReference>
<keyword evidence="5" id="KW-1185">Reference proteome</keyword>
<accession>A0ABU0C8Z4</accession>
<keyword evidence="3" id="KW-0472">Membrane</keyword>
<feature type="compositionally biased region" description="Low complexity" evidence="2">
    <location>
        <begin position="157"/>
        <end position="176"/>
    </location>
</feature>
<dbReference type="EMBL" id="JAUSUK010000001">
    <property type="protein sequence ID" value="MDQ0325537.1"/>
    <property type="molecule type" value="Genomic_DNA"/>
</dbReference>
<sequence length="646" mass="65815">MARQPEDKRMSASGDKRKPVTIDLKAEEVKQSSAGGPADPKKNETPKTASNREGRQEEPGKTGAPAGPVKPSEDKNAQREDAVKTGAASRGADSTSASSTDATAKGSTAAASSAPTAKVGERPSTQAMAAEKATPNKTDAASEKSPDKQPARPDSKSATSAAGTAGATTAGTTTAGKPGAVPSAGAKSATANDGDKGAPKPASEKSASAKTPPPPKPPRRGVGFGGLLLAGIVGGGVALGGAWALQTYGPQYGVTLPGINGSGGTGATAVSGSNDATIARLQSEQAQIQEQLQALQNQPSSASANGSDELRAQVAELQRSVTNLSDQNGGATREPGALDDLRNRVASLEEQMSAVASSGEGTPAQANSGGSEEELQALSGRLDELSGRLGDLENAAPVDLGPLQQAVTTNQQMLTTLQQSVSDAANSSDLSNIRDSVAETQSVLQEAQSTAEETRAQLEELSQRITKLEGSMENATAIAPAVAAQAFADAVASGEPYETELKAVSGFADEGAVTETLSAHATEGLPTREALAAEFHTYVPKILRTADAPAEDVGVMDRLLASARGLVEVRPAGPRQGDEPDAIVSRIEADLAAGRLDEAYAEWQSLPEDVRQPSADWAEKLKARADADALAEDLRAKSLSRLNAAG</sequence>
<feature type="compositionally biased region" description="Basic and acidic residues" evidence="2">
    <location>
        <begin position="140"/>
        <end position="155"/>
    </location>
</feature>
<evidence type="ECO:0000313" key="5">
    <source>
        <dbReference type="Proteomes" id="UP001230253"/>
    </source>
</evidence>
<evidence type="ECO:0000256" key="2">
    <source>
        <dbReference type="SAM" id="MobiDB-lite"/>
    </source>
</evidence>
<feature type="transmembrane region" description="Helical" evidence="3">
    <location>
        <begin position="222"/>
        <end position="245"/>
    </location>
</feature>
<feature type="compositionally biased region" description="Low complexity" evidence="2">
    <location>
        <begin position="85"/>
        <end position="117"/>
    </location>
</feature>